<feature type="compositionally biased region" description="Basic and acidic residues" evidence="1">
    <location>
        <begin position="240"/>
        <end position="256"/>
    </location>
</feature>
<feature type="compositionally biased region" description="Polar residues" evidence="1">
    <location>
        <begin position="101"/>
        <end position="111"/>
    </location>
</feature>
<dbReference type="GO" id="GO:0005737">
    <property type="term" value="C:cytoplasm"/>
    <property type="evidence" value="ECO:0007669"/>
    <property type="project" value="TreeGrafter"/>
</dbReference>
<protein>
    <recommendedName>
        <fullName evidence="6">Nitrogen regulatory protein areA GATA-like domain-containing protein</fullName>
    </recommendedName>
</protein>
<evidence type="ECO:0000313" key="5">
    <source>
        <dbReference type="Proteomes" id="UP000593570"/>
    </source>
</evidence>
<dbReference type="GO" id="GO:0006808">
    <property type="term" value="P:regulation of nitrogen utilization"/>
    <property type="evidence" value="ECO:0007669"/>
    <property type="project" value="TreeGrafter"/>
</dbReference>
<dbReference type="InterPro" id="IPR021711">
    <property type="entry name" value="DUF3295"/>
</dbReference>
<dbReference type="EMBL" id="JACDXP010000002">
    <property type="protein sequence ID" value="KAF6528377.1"/>
    <property type="molecule type" value="Genomic_DNA"/>
</dbReference>
<evidence type="ECO:0000256" key="1">
    <source>
        <dbReference type="SAM" id="MobiDB-lite"/>
    </source>
</evidence>
<feature type="compositionally biased region" description="Polar residues" evidence="1">
    <location>
        <begin position="71"/>
        <end position="88"/>
    </location>
</feature>
<proteinExistence type="predicted"/>
<feature type="compositionally biased region" description="Polar residues" evidence="1">
    <location>
        <begin position="258"/>
        <end position="285"/>
    </location>
</feature>
<dbReference type="InterPro" id="IPR053043">
    <property type="entry name" value="Ras-cAMP_regulatory"/>
</dbReference>
<dbReference type="AlphaFoldDB" id="A0A8H6LPC1"/>
<evidence type="ECO:0000259" key="3">
    <source>
        <dbReference type="Pfam" id="PF11702"/>
    </source>
</evidence>
<evidence type="ECO:0008006" key="6">
    <source>
        <dbReference type="Google" id="ProtNLM"/>
    </source>
</evidence>
<feature type="domain" description="Nitrogen regulatory protein areA GATA-like" evidence="2">
    <location>
        <begin position="31"/>
        <end position="56"/>
    </location>
</feature>
<dbReference type="PANTHER" id="PTHR28014:SF1">
    <property type="entry name" value="NEGATIVE REGULATOR OF RAS-CAMP PATHWAY"/>
    <property type="match status" value="1"/>
</dbReference>
<feature type="region of interest" description="Disordered" evidence="1">
    <location>
        <begin position="70"/>
        <end position="196"/>
    </location>
</feature>
<dbReference type="GO" id="GO:0031930">
    <property type="term" value="P:mitochondria-nucleus signaling pathway"/>
    <property type="evidence" value="ECO:0007669"/>
    <property type="project" value="TreeGrafter"/>
</dbReference>
<feature type="compositionally biased region" description="Polar residues" evidence="1">
    <location>
        <begin position="138"/>
        <end position="153"/>
    </location>
</feature>
<dbReference type="InterPro" id="IPR013860">
    <property type="entry name" value="AreA_GATA"/>
</dbReference>
<reference evidence="4 5" key="1">
    <citation type="journal article" date="2020" name="bioRxiv">
        <title>A chromosome-scale genome assembly for the Fusarium oxysporum strain Fo5176 to establish a model Arabidopsis-fungal pathosystem.</title>
        <authorList>
            <person name="Fokkens L."/>
            <person name="Guo L."/>
            <person name="Dora S."/>
            <person name="Wang B."/>
            <person name="Ye K."/>
            <person name="Sanchez-Rodriguez C."/>
            <person name="Croll D."/>
        </authorList>
    </citation>
    <scope>NUCLEOTIDE SEQUENCE [LARGE SCALE GENOMIC DNA]</scope>
    <source>
        <strain evidence="4 5">Fo5176</strain>
    </source>
</reference>
<gene>
    <name evidence="4" type="ORF">HZS61_008679</name>
</gene>
<dbReference type="Pfam" id="PF08550">
    <property type="entry name" value="GATA_AreA"/>
    <property type="match status" value="1"/>
</dbReference>
<comment type="caution">
    <text evidence="4">The sequence shown here is derived from an EMBL/GenBank/DDBJ whole genome shotgun (WGS) entry which is preliminary data.</text>
</comment>
<evidence type="ECO:0000259" key="2">
    <source>
        <dbReference type="Pfam" id="PF08550"/>
    </source>
</evidence>
<organism evidence="4 5">
    <name type="scientific">Fusarium oxysporum f. sp. conglutinans</name>
    <dbReference type="NCBI Taxonomy" id="100902"/>
    <lineage>
        <taxon>Eukaryota</taxon>
        <taxon>Fungi</taxon>
        <taxon>Dikarya</taxon>
        <taxon>Ascomycota</taxon>
        <taxon>Pezizomycotina</taxon>
        <taxon>Sordariomycetes</taxon>
        <taxon>Hypocreomycetidae</taxon>
        <taxon>Hypocreales</taxon>
        <taxon>Nectriaceae</taxon>
        <taxon>Fusarium</taxon>
        <taxon>Fusarium oxysporum species complex</taxon>
    </lineage>
</organism>
<feature type="domain" description="DUF3295" evidence="3">
    <location>
        <begin position="262"/>
        <end position="415"/>
    </location>
</feature>
<sequence>MSYRLGTHVLTVNATVMDKVDTGLPANLCGIWTINSRCADSAKQGRRLENLSWRLWRRETFVVVDKEDKTAPTTQTLTQNIPSESPSPAKSIAASEIATPRTISGAAQSSDAIPEPKSSPAAKVMHSKKPARFALGGSCSSSEQDQRPSNSKPSIPIIKNPMLQIGGSSEEDGSLKSAIASSRPGSLLSARKKQVSLSNNVMTRTIDDEASVDSDTDDYIDKSAIDDDDDSSDWEDAMEESGKSSMDDKFFQRVDSKPNLTSSQSTSAIPRSPVTNDPSPGTSPNDSDEAPLMMKRMRGPGLNPIHEVPRSSAQSIMTGPNHIQPQTVLSPRTARRNMLATELTESLRRHLLWERQQKSSTANAVLKRRHTSKDVANLKQYPEKPCMKKSEDVNASTWNQYFSKEASDGCHSKGW</sequence>
<dbReference type="Proteomes" id="UP000593570">
    <property type="component" value="Unassembled WGS sequence"/>
</dbReference>
<feature type="compositionally biased region" description="Polar residues" evidence="1">
    <location>
        <begin position="311"/>
        <end position="328"/>
    </location>
</feature>
<dbReference type="GO" id="GO:0000122">
    <property type="term" value="P:negative regulation of transcription by RNA polymerase II"/>
    <property type="evidence" value="ECO:0007669"/>
    <property type="project" value="TreeGrafter"/>
</dbReference>
<name>A0A8H6LPC1_FUSOX</name>
<dbReference type="Pfam" id="PF11702">
    <property type="entry name" value="DUF3295"/>
    <property type="match status" value="1"/>
</dbReference>
<feature type="compositionally biased region" description="Acidic residues" evidence="1">
    <location>
        <begin position="208"/>
        <end position="218"/>
    </location>
</feature>
<dbReference type="PANTHER" id="PTHR28014">
    <property type="entry name" value="NEGATIVE REGULATOR OF RAS-CAMP PATHWAY"/>
    <property type="match status" value="1"/>
</dbReference>
<evidence type="ECO:0000313" key="4">
    <source>
        <dbReference type="EMBL" id="KAF6528377.1"/>
    </source>
</evidence>
<feature type="compositionally biased region" description="Acidic residues" evidence="1">
    <location>
        <begin position="226"/>
        <end position="239"/>
    </location>
</feature>
<accession>A0A8H6LPC1</accession>
<feature type="region of interest" description="Disordered" evidence="1">
    <location>
        <begin position="208"/>
        <end position="328"/>
    </location>
</feature>